<organism evidence="2 3">
    <name type="scientific">Vavraia culicis (isolate floridensis)</name>
    <name type="common">Microsporidian parasite</name>
    <dbReference type="NCBI Taxonomy" id="948595"/>
    <lineage>
        <taxon>Eukaryota</taxon>
        <taxon>Fungi</taxon>
        <taxon>Fungi incertae sedis</taxon>
        <taxon>Microsporidia</taxon>
        <taxon>Pleistophoridae</taxon>
        <taxon>Vavraia</taxon>
    </lineage>
</organism>
<gene>
    <name evidence="2" type="ORF">VCUG_01370</name>
</gene>
<dbReference type="RefSeq" id="XP_008074391.1">
    <property type="nucleotide sequence ID" value="XM_008076200.1"/>
</dbReference>
<dbReference type="InParanoid" id="L2GUQ1"/>
<proteinExistence type="predicted"/>
<dbReference type="AlphaFoldDB" id="L2GUQ1"/>
<dbReference type="GeneID" id="19879249"/>
<sequence length="453" mass="50534">MNAGPTRLLYRLLYACLLTAWFQPLGLSWPITGCMAHPIGCNEVVATSGEAVHDGNPGNVSSPYVSGVPLTMAGALNQQRQSTLDLCTSDTTENSDISKEKLSGDSATNSARAVATENSFTERLRPVFKNFLIYNEKYFKDLTVQLGKVRFFEQAHKIAQRGGSLKAMSTNEFNIVKGKVSNINCASLMQKIGRMLRQPVADNIASSALWGINISLFDEIMSDFIDLQIYLSYINECYVDESGQKPQFEIFESSSSDRAILLRALELEKKTDQGVGSLAIVDGIEMYEHLKSFFSAMLGLVNCLNTKVSIIGGKHFHKYVRDGQLCDETNSFKTELMNRFAKAQYGGCLQVNGHKENVPPKRLDIRRTQEGVSNMWPPNVERKFNNNTARPGRLSADLIKNINDRPNMTNSQQSIMQSNRFRQSQNTGANNRCTKNRYNAAKMYQQSPVVAVN</sequence>
<dbReference type="Proteomes" id="UP000011081">
    <property type="component" value="Unassembled WGS sequence"/>
</dbReference>
<keyword evidence="3" id="KW-1185">Reference proteome</keyword>
<keyword evidence="1" id="KW-0732">Signal</keyword>
<dbReference type="OMA" id="INECYVD"/>
<feature type="signal peptide" evidence="1">
    <location>
        <begin position="1"/>
        <end position="28"/>
    </location>
</feature>
<protein>
    <submittedName>
        <fullName evidence="2">Uncharacterized protein</fullName>
    </submittedName>
</protein>
<reference evidence="3" key="1">
    <citation type="submission" date="2011-03" db="EMBL/GenBank/DDBJ databases">
        <title>The genome sequence of Vavraia culicis strain floridensis.</title>
        <authorList>
            <consortium name="The Broad Institute Genome Sequencing Platform"/>
            <person name="Cuomo C."/>
            <person name="Becnel J."/>
            <person name="Sanscrainte N."/>
            <person name="Young S.K."/>
            <person name="Zeng Q."/>
            <person name="Gargeya S."/>
            <person name="Fitzgerald M."/>
            <person name="Haas B."/>
            <person name="Abouelleil A."/>
            <person name="Alvarado L."/>
            <person name="Arachchi H.M."/>
            <person name="Berlin A."/>
            <person name="Chapman S.B."/>
            <person name="Gearin G."/>
            <person name="Goldberg J."/>
            <person name="Griggs A."/>
            <person name="Gujja S."/>
            <person name="Hansen M."/>
            <person name="Heiman D."/>
            <person name="Howarth C."/>
            <person name="Larimer J."/>
            <person name="Lui A."/>
            <person name="MacDonald P.J.P."/>
            <person name="McCowen C."/>
            <person name="Montmayeur A."/>
            <person name="Murphy C."/>
            <person name="Neiman D."/>
            <person name="Pearson M."/>
            <person name="Priest M."/>
            <person name="Roberts A."/>
            <person name="Saif S."/>
            <person name="Shea T."/>
            <person name="Sisk P."/>
            <person name="Stolte C."/>
            <person name="Sykes S."/>
            <person name="Wortman J."/>
            <person name="Nusbaum C."/>
            <person name="Birren B."/>
        </authorList>
    </citation>
    <scope>NUCLEOTIDE SEQUENCE [LARGE SCALE GENOMIC DNA]</scope>
    <source>
        <strain evidence="3">floridensis</strain>
    </source>
</reference>
<evidence type="ECO:0000256" key="1">
    <source>
        <dbReference type="SAM" id="SignalP"/>
    </source>
</evidence>
<accession>L2GUQ1</accession>
<name>L2GUQ1_VAVCU</name>
<feature type="chain" id="PRO_5003960179" evidence="1">
    <location>
        <begin position="29"/>
        <end position="453"/>
    </location>
</feature>
<evidence type="ECO:0000313" key="3">
    <source>
        <dbReference type="Proteomes" id="UP000011081"/>
    </source>
</evidence>
<dbReference type="HOGENOM" id="CLU_604381_0_0_1"/>
<dbReference type="VEuPathDB" id="MicrosporidiaDB:VCUG_01370"/>
<dbReference type="EMBL" id="GL877424">
    <property type="protein sequence ID" value="ELA47097.1"/>
    <property type="molecule type" value="Genomic_DNA"/>
</dbReference>
<evidence type="ECO:0000313" key="2">
    <source>
        <dbReference type="EMBL" id="ELA47097.1"/>
    </source>
</evidence>
<feature type="non-terminal residue" evidence="2">
    <location>
        <position position="1"/>
    </location>
</feature>